<feature type="region of interest" description="Disordered" evidence="1">
    <location>
        <begin position="138"/>
        <end position="157"/>
    </location>
</feature>
<evidence type="ECO:0000313" key="2">
    <source>
        <dbReference type="EMBL" id="PSK36643.1"/>
    </source>
</evidence>
<reference evidence="2 3" key="1">
    <citation type="submission" date="2017-05" db="EMBL/GenBank/DDBJ databases">
        <title>Draft genome sequence of Elsinoe australis.</title>
        <authorList>
            <person name="Cheng Q."/>
        </authorList>
    </citation>
    <scope>NUCLEOTIDE SEQUENCE [LARGE SCALE GENOMIC DNA]</scope>
    <source>
        <strain evidence="2 3">NL1</strain>
    </source>
</reference>
<gene>
    <name evidence="2" type="ORF">B9Z65_1826</name>
</gene>
<comment type="caution">
    <text evidence="2">The sequence shown here is derived from an EMBL/GenBank/DDBJ whole genome shotgun (WGS) entry which is preliminary data.</text>
</comment>
<name>A0A2P7YL02_9PEZI</name>
<dbReference type="EMBL" id="NHZQ01000419">
    <property type="protein sequence ID" value="PSK36643.1"/>
    <property type="molecule type" value="Genomic_DNA"/>
</dbReference>
<keyword evidence="3" id="KW-1185">Reference proteome</keyword>
<feature type="region of interest" description="Disordered" evidence="1">
    <location>
        <begin position="38"/>
        <end position="77"/>
    </location>
</feature>
<sequence length="157" mass="17274">MSEIPKHLLEKLGGFTTDKVKNKEKRYAARQIKQIKKRAAAEADDDENSLPTITAPAPKRVHFDPADPTDLPEGFSLWGKGRQKRFLDRGQRMLAARARDEAAATDAQQQEETSAAVAPVGDDQSALQLGDDQLDAVTTGAGHENQLQQVEEERGQQ</sequence>
<evidence type="ECO:0000256" key="1">
    <source>
        <dbReference type="SAM" id="MobiDB-lite"/>
    </source>
</evidence>
<dbReference type="AlphaFoldDB" id="A0A2P7YL02"/>
<evidence type="ECO:0000313" key="3">
    <source>
        <dbReference type="Proteomes" id="UP000243723"/>
    </source>
</evidence>
<feature type="compositionally biased region" description="Low complexity" evidence="1">
    <location>
        <begin position="104"/>
        <end position="116"/>
    </location>
</feature>
<dbReference type="Proteomes" id="UP000243723">
    <property type="component" value="Unassembled WGS sequence"/>
</dbReference>
<proteinExistence type="predicted"/>
<protein>
    <submittedName>
        <fullName evidence="2">Uncharacterized protein</fullName>
    </submittedName>
</protein>
<feature type="region of interest" description="Disordered" evidence="1">
    <location>
        <begin position="97"/>
        <end position="124"/>
    </location>
</feature>
<accession>A0A2P7YL02</accession>
<organism evidence="2 3">
    <name type="scientific">Elsinoe australis</name>
    <dbReference type="NCBI Taxonomy" id="40998"/>
    <lineage>
        <taxon>Eukaryota</taxon>
        <taxon>Fungi</taxon>
        <taxon>Dikarya</taxon>
        <taxon>Ascomycota</taxon>
        <taxon>Pezizomycotina</taxon>
        <taxon>Dothideomycetes</taxon>
        <taxon>Dothideomycetidae</taxon>
        <taxon>Myriangiales</taxon>
        <taxon>Elsinoaceae</taxon>
        <taxon>Elsinoe</taxon>
    </lineage>
</organism>